<keyword evidence="5" id="KW-0472">Membrane</keyword>
<evidence type="ECO:0000256" key="3">
    <source>
        <dbReference type="ARBA" id="ARBA00022692"/>
    </source>
</evidence>
<feature type="domain" description="Surface lipoprotein assembly modifier N-terminal TPR repeats region" evidence="10">
    <location>
        <begin position="67"/>
        <end position="169"/>
    </location>
</feature>
<dbReference type="Gene3D" id="1.25.40.10">
    <property type="entry name" value="Tetratricopeptide repeat domain"/>
    <property type="match status" value="1"/>
</dbReference>
<name>A0A077DBY1_9BURK</name>
<evidence type="ECO:0000256" key="6">
    <source>
        <dbReference type="ARBA" id="ARBA00023237"/>
    </source>
</evidence>
<dbReference type="InterPro" id="IPR057556">
    <property type="entry name" value="TPR_Slam"/>
</dbReference>
<feature type="signal peptide" evidence="8">
    <location>
        <begin position="1"/>
        <end position="20"/>
    </location>
</feature>
<dbReference type="KEGG" id="bpsi:IX83_01460"/>
<dbReference type="Pfam" id="PF04575">
    <property type="entry name" value="SlipAM"/>
    <property type="match status" value="1"/>
</dbReference>
<dbReference type="OrthoDB" id="6655393at2"/>
<evidence type="ECO:0008006" key="13">
    <source>
        <dbReference type="Google" id="ProtNLM"/>
    </source>
</evidence>
<feature type="chain" id="PRO_5001717482" description="DUF560 domain-containing protein" evidence="8">
    <location>
        <begin position="21"/>
        <end position="479"/>
    </location>
</feature>
<dbReference type="Pfam" id="PF24575">
    <property type="entry name" value="TPR_Slam"/>
    <property type="match status" value="1"/>
</dbReference>
<evidence type="ECO:0000259" key="10">
    <source>
        <dbReference type="Pfam" id="PF24575"/>
    </source>
</evidence>
<comment type="similarity">
    <text evidence="7">Belongs to the Slam family.</text>
</comment>
<reference evidence="11 12" key="1">
    <citation type="journal article" date="2014" name="BMC Genomics">
        <title>A genomic perspective on a new bacterial genus and species from the Alcaligenaceae family, Basilea psittacipulmonis.</title>
        <authorList>
            <person name="Whiteson K.L."/>
            <person name="Hernandez D."/>
            <person name="Lazarevic V."/>
            <person name="Gaia N."/>
            <person name="Farinelli L."/>
            <person name="Francois P."/>
            <person name="Pilo P."/>
            <person name="Frey J."/>
            <person name="Schrenzel J."/>
        </authorList>
    </citation>
    <scope>NUCLEOTIDE SEQUENCE [LARGE SCALE GENOMIC DNA]</scope>
    <source>
        <strain evidence="11 12">DSM 24701</strain>
    </source>
</reference>
<keyword evidence="4 8" id="KW-0732">Signal</keyword>
<dbReference type="EMBL" id="CP009238">
    <property type="protein sequence ID" value="AIL32164.1"/>
    <property type="molecule type" value="Genomic_DNA"/>
</dbReference>
<evidence type="ECO:0000256" key="8">
    <source>
        <dbReference type="SAM" id="SignalP"/>
    </source>
</evidence>
<dbReference type="RefSeq" id="WP_038498328.1">
    <property type="nucleotide sequence ID" value="NZ_AFWK01000078.1"/>
</dbReference>
<keyword evidence="6" id="KW-0998">Cell outer membrane</keyword>
<evidence type="ECO:0000256" key="7">
    <source>
        <dbReference type="ARBA" id="ARBA00023609"/>
    </source>
</evidence>
<keyword evidence="3" id="KW-0812">Transmembrane</keyword>
<evidence type="ECO:0000313" key="12">
    <source>
        <dbReference type="Proteomes" id="UP000028945"/>
    </source>
</evidence>
<dbReference type="eggNOG" id="COG4783">
    <property type="taxonomic scope" value="Bacteria"/>
</dbReference>
<dbReference type="SUPFAM" id="SSF48452">
    <property type="entry name" value="TPR-like"/>
    <property type="match status" value="1"/>
</dbReference>
<keyword evidence="12" id="KW-1185">Reference proteome</keyword>
<accession>A0A077DBY1</accession>
<keyword evidence="2" id="KW-1134">Transmembrane beta strand</keyword>
<dbReference type="AlphaFoldDB" id="A0A077DBY1"/>
<dbReference type="InterPro" id="IPR011990">
    <property type="entry name" value="TPR-like_helical_dom_sf"/>
</dbReference>
<evidence type="ECO:0000256" key="2">
    <source>
        <dbReference type="ARBA" id="ARBA00022452"/>
    </source>
</evidence>
<dbReference type="Proteomes" id="UP000028945">
    <property type="component" value="Chromosome"/>
</dbReference>
<proteinExistence type="inferred from homology"/>
<comment type="subcellular location">
    <subcellularLocation>
        <location evidence="1">Cell outer membrane</location>
        <topology evidence="1">Multi-pass membrane protein</topology>
    </subcellularLocation>
</comment>
<protein>
    <recommendedName>
        <fullName evidence="13">DUF560 domain-containing protein</fullName>
    </recommendedName>
</protein>
<organism evidence="11 12">
    <name type="scientific">Basilea psittacipulmonis DSM 24701</name>
    <dbReference type="NCBI Taxonomy" id="1072685"/>
    <lineage>
        <taxon>Bacteria</taxon>
        <taxon>Pseudomonadati</taxon>
        <taxon>Pseudomonadota</taxon>
        <taxon>Betaproteobacteria</taxon>
        <taxon>Burkholderiales</taxon>
        <taxon>Alcaligenaceae</taxon>
        <taxon>Basilea</taxon>
    </lineage>
</organism>
<evidence type="ECO:0000259" key="9">
    <source>
        <dbReference type="Pfam" id="PF04575"/>
    </source>
</evidence>
<dbReference type="STRING" id="1072685.IX83_01460"/>
<evidence type="ECO:0000313" key="11">
    <source>
        <dbReference type="EMBL" id="AIL32164.1"/>
    </source>
</evidence>
<dbReference type="HOGENOM" id="CLU_034927_1_0_4"/>
<evidence type="ECO:0000256" key="4">
    <source>
        <dbReference type="ARBA" id="ARBA00022729"/>
    </source>
</evidence>
<feature type="domain" description="Surface lipoprotein assembly modifier C-terminal" evidence="9">
    <location>
        <begin position="198"/>
        <end position="479"/>
    </location>
</feature>
<gene>
    <name evidence="11" type="ORF">IX83_01460</name>
</gene>
<dbReference type="GO" id="GO:0009279">
    <property type="term" value="C:cell outer membrane"/>
    <property type="evidence" value="ECO:0007669"/>
    <property type="project" value="UniProtKB-SubCell"/>
</dbReference>
<evidence type="ECO:0000256" key="5">
    <source>
        <dbReference type="ARBA" id="ARBA00023136"/>
    </source>
</evidence>
<dbReference type="InterPro" id="IPR007655">
    <property type="entry name" value="Slam_C"/>
</dbReference>
<sequence>MTNKILFTCFSIFAFQSTVANILYTPNIAQEVKDHFDAYQQNEQWLKQRSSGPTAIGPTISDSQTLSLSSQELLQHSELLEKAFIIALNTFQIGGIEKLLPLYRQLPQANSHLIHYAQGLLAFKNQEASSSAQYFKKILDEHPNAVVADYFYALSSFKNKHYDEANTRFKALLNTNIPETKKQDIIPFHQFIQNYQKWDVSLMVSPFYDQNINNAPDQRHWNGFTFAEKIADYGMRYYLSVSKKILLPKGWVVAPSVASYGKIFKNEKTFNDVNLKTFVNIIQQSQYQDFLIQPYFHKRWFGNQAYSQSKGLTLGWGQDWSSILSTQVNVAYEREKFHGRTFLNNYKQMADGVIFLSPSDTHTFIFQQGFVHQYATRDQDDRYISLRSSIAWIHTFSHGLNTRIGVFYESTRYKGPTLLTGQENRKDKAYGWSLDVKHASIQYKGIQPSLGFRYSKHRSNSALHRYTKKDVVFSIQKSF</sequence>
<evidence type="ECO:0000256" key="1">
    <source>
        <dbReference type="ARBA" id="ARBA00004571"/>
    </source>
</evidence>